<name>A0A220U7P4_9BACI</name>
<evidence type="ECO:0000313" key="3">
    <source>
        <dbReference type="Proteomes" id="UP000198312"/>
    </source>
</evidence>
<gene>
    <name evidence="2" type="ORF">CFK37_06765</name>
</gene>
<reference evidence="2 3" key="1">
    <citation type="submission" date="2017-07" db="EMBL/GenBank/DDBJ databases">
        <title>Virgibacillus sp. LM2416.</title>
        <authorList>
            <person name="Tak E.J."/>
            <person name="Bae J.-W."/>
        </authorList>
    </citation>
    <scope>NUCLEOTIDE SEQUENCE [LARGE SCALE GENOMIC DNA]</scope>
    <source>
        <strain evidence="2 3">LM2416</strain>
    </source>
</reference>
<dbReference type="KEGG" id="vil:CFK37_06765"/>
<keyword evidence="3" id="KW-1185">Reference proteome</keyword>
<evidence type="ECO:0000313" key="2">
    <source>
        <dbReference type="EMBL" id="ASK64304.1"/>
    </source>
</evidence>
<dbReference type="Proteomes" id="UP000198312">
    <property type="component" value="Chromosome"/>
</dbReference>
<dbReference type="InterPro" id="IPR036514">
    <property type="entry name" value="SGNH_hydro_sf"/>
</dbReference>
<protein>
    <submittedName>
        <fullName evidence="2">Lipolytic protein G-D-S-L family</fullName>
    </submittedName>
</protein>
<dbReference type="Gene3D" id="3.40.50.1110">
    <property type="entry name" value="SGNH hydrolase"/>
    <property type="match status" value="1"/>
</dbReference>
<sequence length="233" mass="25691">MLSTTSFAKSDQAKKSLVALGDSIPFGLNLGQNNDTPSKLAYPFLIGDDADLRVRDLGVPGWKTTQMLNALKTDQKYRQAVRHADFIVLTIGNNDLLQALKAAQTGSAGNPYLFMQTLQMEIQKSNLFMNIGEIIKETRTLTDAPVVVYNVYNPFQVDDPLHVIATQILPSINKTFADLITYTDIFYGNVFLADAYSAFGQKQSVYVREGDIHPTIEGQIKLAEIGLEALGLN</sequence>
<dbReference type="InterPro" id="IPR013830">
    <property type="entry name" value="SGNH_hydro"/>
</dbReference>
<dbReference type="SUPFAM" id="SSF52266">
    <property type="entry name" value="SGNH hydrolase"/>
    <property type="match status" value="1"/>
</dbReference>
<dbReference type="Pfam" id="PF13472">
    <property type="entry name" value="Lipase_GDSL_2"/>
    <property type="match status" value="1"/>
</dbReference>
<dbReference type="EMBL" id="CP022315">
    <property type="protein sequence ID" value="ASK64304.1"/>
    <property type="molecule type" value="Genomic_DNA"/>
</dbReference>
<dbReference type="AlphaFoldDB" id="A0A220U7P4"/>
<proteinExistence type="predicted"/>
<evidence type="ECO:0000259" key="1">
    <source>
        <dbReference type="Pfam" id="PF13472"/>
    </source>
</evidence>
<dbReference type="OrthoDB" id="2596050at2"/>
<accession>A0A220U7P4</accession>
<feature type="domain" description="SGNH hydrolase-type esterase" evidence="1">
    <location>
        <begin position="19"/>
        <end position="219"/>
    </location>
</feature>
<organism evidence="2 3">
    <name type="scientific">Virgibacillus phasianinus</name>
    <dbReference type="NCBI Taxonomy" id="2017483"/>
    <lineage>
        <taxon>Bacteria</taxon>
        <taxon>Bacillati</taxon>
        <taxon>Bacillota</taxon>
        <taxon>Bacilli</taxon>
        <taxon>Bacillales</taxon>
        <taxon>Bacillaceae</taxon>
        <taxon>Virgibacillus</taxon>
    </lineage>
</organism>